<organism evidence="1 2">
    <name type="scientific">Brassica cretica</name>
    <name type="common">Mustard</name>
    <dbReference type="NCBI Taxonomy" id="69181"/>
    <lineage>
        <taxon>Eukaryota</taxon>
        <taxon>Viridiplantae</taxon>
        <taxon>Streptophyta</taxon>
        <taxon>Embryophyta</taxon>
        <taxon>Tracheophyta</taxon>
        <taxon>Spermatophyta</taxon>
        <taxon>Magnoliopsida</taxon>
        <taxon>eudicotyledons</taxon>
        <taxon>Gunneridae</taxon>
        <taxon>Pentapetalae</taxon>
        <taxon>rosids</taxon>
        <taxon>malvids</taxon>
        <taxon>Brassicales</taxon>
        <taxon>Brassicaceae</taxon>
        <taxon>Brassiceae</taxon>
        <taxon>Brassica</taxon>
    </lineage>
</organism>
<dbReference type="AlphaFoldDB" id="A0A8S9L1F2"/>
<evidence type="ECO:0000313" key="1">
    <source>
        <dbReference type="EMBL" id="KAF2599198.1"/>
    </source>
</evidence>
<comment type="caution">
    <text evidence="1">The sequence shown here is derived from an EMBL/GenBank/DDBJ whole genome shotgun (WGS) entry which is preliminary data.</text>
</comment>
<protein>
    <submittedName>
        <fullName evidence="1">Uncharacterized protein</fullName>
    </submittedName>
</protein>
<dbReference type="EMBL" id="QGKW02000717">
    <property type="protein sequence ID" value="KAF2599198.1"/>
    <property type="molecule type" value="Genomic_DNA"/>
</dbReference>
<reference evidence="1" key="1">
    <citation type="submission" date="2019-12" db="EMBL/GenBank/DDBJ databases">
        <title>Genome sequencing and annotation of Brassica cretica.</title>
        <authorList>
            <person name="Studholme D.J."/>
            <person name="Sarris P.F."/>
        </authorList>
    </citation>
    <scope>NUCLEOTIDE SEQUENCE</scope>
    <source>
        <strain evidence="1">PFS-001/15</strain>
        <tissue evidence="1">Leaf</tissue>
    </source>
</reference>
<name>A0A8S9L1F2_BRACR</name>
<proteinExistence type="predicted"/>
<evidence type="ECO:0000313" key="2">
    <source>
        <dbReference type="Proteomes" id="UP000712281"/>
    </source>
</evidence>
<gene>
    <name evidence="1" type="ORF">F2Q68_00008448</name>
</gene>
<accession>A0A8S9L1F2</accession>
<sequence length="89" mass="10140">MDLHSAAAWILSNQQQTSAQAATILKIIFQVSIYLLWKERNARIFTGISTSAEGLKHSIDRIHLSPLEGEKCKDLHGYIYFSRRSQAQH</sequence>
<dbReference type="Proteomes" id="UP000712281">
    <property type="component" value="Unassembled WGS sequence"/>
</dbReference>